<reference evidence="2 3" key="1">
    <citation type="journal article" date="2011" name="J. Bacteriol.">
        <title>Genome sequence of Halorhabdus tiamatea, the first archaeon isolated from a deep-sea anoxic brine lake.</title>
        <authorList>
            <person name="Antunes A."/>
            <person name="Alam I."/>
            <person name="Bajic V.B."/>
            <person name="Stingl U."/>
        </authorList>
    </citation>
    <scope>NUCLEOTIDE SEQUENCE [LARGE SCALE GENOMIC DNA]</scope>
    <source>
        <strain evidence="2 3">SARL4B</strain>
    </source>
</reference>
<dbReference type="OrthoDB" id="230174at2157"/>
<dbReference type="EMBL" id="AFNT02000016">
    <property type="protein sequence ID" value="ERJ06343.1"/>
    <property type="molecule type" value="Genomic_DNA"/>
</dbReference>
<sequence length="114" mass="12482">MTDGHVLPFPSALVLDTSFLRTIGGTDSDPYQSFVQYVRDNGVELYLSGRVVEELTEQQGYLSIDWIDRAETTAWISIVDSIQPGVRVHGDILPAVNGGASPTRGIRAGRFQSE</sequence>
<gene>
    <name evidence="2" type="ORF">HLRTI_001548</name>
    <name evidence="1" type="ORF">HTIA_2403</name>
</gene>
<evidence type="ECO:0000313" key="3">
    <source>
        <dbReference type="Proteomes" id="UP000003861"/>
    </source>
</evidence>
<dbReference type="Pfam" id="PF26425">
    <property type="entry name" value="PIN_halo"/>
    <property type="match status" value="1"/>
</dbReference>
<evidence type="ECO:0000313" key="2">
    <source>
        <dbReference type="EMBL" id="ERJ06343.1"/>
    </source>
</evidence>
<proteinExistence type="predicted"/>
<dbReference type="InterPro" id="IPR058703">
    <property type="entry name" value="PIN-containing"/>
</dbReference>
<dbReference type="AlphaFoldDB" id="F7PM49"/>
<dbReference type="GeneID" id="23799050"/>
<dbReference type="eggNOG" id="arCOG04497">
    <property type="taxonomic scope" value="Archaea"/>
</dbReference>
<name>F7PM49_9EURY</name>
<dbReference type="Proteomes" id="UP000003861">
    <property type="component" value="Unassembled WGS sequence"/>
</dbReference>
<organism evidence="2 3">
    <name type="scientific">Halorhabdus tiamatea SARL4B</name>
    <dbReference type="NCBI Taxonomy" id="1033806"/>
    <lineage>
        <taxon>Archaea</taxon>
        <taxon>Methanobacteriati</taxon>
        <taxon>Methanobacteriota</taxon>
        <taxon>Stenosarchaea group</taxon>
        <taxon>Halobacteria</taxon>
        <taxon>Halobacteriales</taxon>
        <taxon>Haloarculaceae</taxon>
        <taxon>Halorhabdus</taxon>
    </lineage>
</organism>
<dbReference type="EMBL" id="HF571520">
    <property type="protein sequence ID" value="CCQ34511.1"/>
    <property type="molecule type" value="Genomic_DNA"/>
</dbReference>
<dbReference type="Proteomes" id="UP000015381">
    <property type="component" value="Chromosome I"/>
</dbReference>
<reference evidence="1 4" key="3">
    <citation type="journal article" date="2014" name="Environ. Microbiol.">
        <title>Halorhabdus tiamatea: proteogenomics and glycosidase activity measurements identify the first cultivated euryarchaeon from a deep-sea anoxic brine lake as potential polysaccharide degrader.</title>
        <authorList>
            <person name="Werner J."/>
            <person name="Ferrer M."/>
            <person name="Michel G."/>
            <person name="Mann A.J."/>
            <person name="Huang S."/>
            <person name="Juarez S."/>
            <person name="Ciordia S."/>
            <person name="Albar J.P."/>
            <person name="Alcaide M."/>
            <person name="La Cono V."/>
            <person name="Yakimov M.M."/>
            <person name="Antunes A."/>
            <person name="Taborda M."/>
            <person name="Da Costa M.S."/>
            <person name="Amann R.I."/>
            <person name="Gloeckner F.O."/>
            <person name="Golyshina O.V."/>
            <person name="Golyshin P.N."/>
            <person name="Teeling H."/>
        </authorList>
    </citation>
    <scope>NUCLEOTIDE SEQUENCE [LARGE SCALE GENOMIC DNA]</scope>
    <source>
        <strain evidence="4">SARL4B</strain>
        <strain evidence="1">Type strain: SARL4B</strain>
    </source>
</reference>
<dbReference type="STRING" id="1033806.HTIA_2403"/>
<protein>
    <submittedName>
        <fullName evidence="2">Uncharacterized protein</fullName>
    </submittedName>
</protein>
<dbReference type="HOGENOM" id="CLU_2115424_0_0_2"/>
<dbReference type="RefSeq" id="WP_008527165.1">
    <property type="nucleotide sequence ID" value="NC_021921.1"/>
</dbReference>
<accession>F7PM49</accession>
<keyword evidence="4" id="KW-1185">Reference proteome</keyword>
<reference evidence="2 3" key="2">
    <citation type="journal article" date="2013" name="PLoS ONE">
        <title>INDIGO - INtegrated Data Warehouse of MIcrobial GenOmes with Examples from the Red Sea Extremophiles.</title>
        <authorList>
            <person name="Alam I."/>
            <person name="Antunes A."/>
            <person name="Kamau A.A."/>
            <person name="Ba Alawi W."/>
            <person name="Kalkatawi M."/>
            <person name="Stingl U."/>
            <person name="Bajic V.B."/>
        </authorList>
    </citation>
    <scope>NUCLEOTIDE SEQUENCE [LARGE SCALE GENOMIC DNA]</scope>
    <source>
        <strain evidence="2 3">SARL4B</strain>
    </source>
</reference>
<dbReference type="KEGG" id="hti:HTIA_2403"/>
<evidence type="ECO:0000313" key="1">
    <source>
        <dbReference type="EMBL" id="CCQ34511.1"/>
    </source>
</evidence>
<evidence type="ECO:0000313" key="4">
    <source>
        <dbReference type="Proteomes" id="UP000015381"/>
    </source>
</evidence>